<feature type="signal peptide" evidence="1">
    <location>
        <begin position="1"/>
        <end position="19"/>
    </location>
</feature>
<evidence type="ECO:0000313" key="3">
    <source>
        <dbReference type="Proteomes" id="UP000279089"/>
    </source>
</evidence>
<dbReference type="RefSeq" id="WP_120514675.1">
    <property type="nucleotide sequence ID" value="NZ_QXZY01000002.1"/>
</dbReference>
<evidence type="ECO:0000313" key="2">
    <source>
        <dbReference type="EMBL" id="RPD41736.1"/>
    </source>
</evidence>
<name>A0A3N4MI58_9BACT</name>
<feature type="chain" id="PRO_5017976309" description="Lipoprotein" evidence="1">
    <location>
        <begin position="20"/>
        <end position="199"/>
    </location>
</feature>
<evidence type="ECO:0008006" key="4">
    <source>
        <dbReference type="Google" id="ProtNLM"/>
    </source>
</evidence>
<sequence length="199" mass="21138">MKTSILRIALGLCILAACAPPATQKAAEEDNAAHTPPEALLVAGESAGKFHLGQDMDSVFSLLGKPDDGDAAMGKAWGIWHGQDTLAVYSTYADSTMSRRTARQIVVSGEGYRTENGLGSNTPLETIRESYPALQPAATYVSDPGGDTLWVYDAEASGIAFDFRKKDGQLLCTAVTIHPADEPVAATYLTIHAGWKKLP</sequence>
<comment type="caution">
    <text evidence="2">The sequence shown here is derived from an EMBL/GenBank/DDBJ whole genome shotgun (WGS) entry which is preliminary data.</text>
</comment>
<dbReference type="AlphaFoldDB" id="A0A3N4MI58"/>
<accession>A0A3N4MI58</accession>
<keyword evidence="1" id="KW-0732">Signal</keyword>
<gene>
    <name evidence="2" type="ORF">EG028_06090</name>
</gene>
<dbReference type="Proteomes" id="UP000279089">
    <property type="component" value="Unassembled WGS sequence"/>
</dbReference>
<dbReference type="PROSITE" id="PS51257">
    <property type="entry name" value="PROKAR_LIPOPROTEIN"/>
    <property type="match status" value="1"/>
</dbReference>
<proteinExistence type="predicted"/>
<keyword evidence="3" id="KW-1185">Reference proteome</keyword>
<dbReference type="OrthoDB" id="1494315at2"/>
<dbReference type="EMBL" id="RMBX01000003">
    <property type="protein sequence ID" value="RPD41736.1"/>
    <property type="molecule type" value="Genomic_DNA"/>
</dbReference>
<evidence type="ECO:0000256" key="1">
    <source>
        <dbReference type="SAM" id="SignalP"/>
    </source>
</evidence>
<protein>
    <recommendedName>
        <fullName evidence="4">Lipoprotein</fullName>
    </recommendedName>
</protein>
<organism evidence="2 3">
    <name type="scientific">Chitinophaga barathri</name>
    <dbReference type="NCBI Taxonomy" id="1647451"/>
    <lineage>
        <taxon>Bacteria</taxon>
        <taxon>Pseudomonadati</taxon>
        <taxon>Bacteroidota</taxon>
        <taxon>Chitinophagia</taxon>
        <taxon>Chitinophagales</taxon>
        <taxon>Chitinophagaceae</taxon>
        <taxon>Chitinophaga</taxon>
    </lineage>
</organism>
<reference evidence="3" key="1">
    <citation type="submission" date="2018-11" db="EMBL/GenBank/DDBJ databases">
        <title>Chitinophaga lutea sp.nov., isolate from arsenic contaminated soil.</title>
        <authorList>
            <person name="Zong Y."/>
        </authorList>
    </citation>
    <scope>NUCLEOTIDE SEQUENCE [LARGE SCALE GENOMIC DNA]</scope>
    <source>
        <strain evidence="3">YLT18</strain>
    </source>
</reference>